<proteinExistence type="predicted"/>
<dbReference type="SUPFAM" id="SSF75304">
    <property type="entry name" value="Amidase signature (AS) enzymes"/>
    <property type="match status" value="1"/>
</dbReference>
<protein>
    <recommendedName>
        <fullName evidence="1">Amidase domain-containing protein</fullName>
    </recommendedName>
</protein>
<evidence type="ECO:0000313" key="2">
    <source>
        <dbReference type="EMBL" id="KPM41077.1"/>
    </source>
</evidence>
<dbReference type="EMBL" id="LKCW01000071">
    <property type="protein sequence ID" value="KPM41077.1"/>
    <property type="molecule type" value="Genomic_DNA"/>
</dbReference>
<dbReference type="OrthoDB" id="5423360at2759"/>
<dbReference type="PANTHER" id="PTHR46310:SF7">
    <property type="entry name" value="AMIDASE 1"/>
    <property type="match status" value="1"/>
</dbReference>
<keyword evidence="3" id="KW-1185">Reference proteome</keyword>
<dbReference type="InterPro" id="IPR023631">
    <property type="entry name" value="Amidase_dom"/>
</dbReference>
<comment type="caution">
    <text evidence="2">The sequence shown here is derived from an EMBL/GenBank/DDBJ whole genome shotgun (WGS) entry which is preliminary data.</text>
</comment>
<evidence type="ECO:0000259" key="1">
    <source>
        <dbReference type="Pfam" id="PF01425"/>
    </source>
</evidence>
<dbReference type="AlphaFoldDB" id="A0A0P7BL31"/>
<reference evidence="2 3" key="1">
    <citation type="submission" date="2015-09" db="EMBL/GenBank/DDBJ databases">
        <title>Draft genome of a European isolate of the apple canker pathogen Neonectria ditissima.</title>
        <authorList>
            <person name="Gomez-Cortecero A."/>
            <person name="Harrison R.J."/>
            <person name="Armitage A.D."/>
        </authorList>
    </citation>
    <scope>NUCLEOTIDE SEQUENCE [LARGE SCALE GENOMIC DNA]</scope>
    <source>
        <strain evidence="2 3">R09/05</strain>
    </source>
</reference>
<organism evidence="2 3">
    <name type="scientific">Neonectria ditissima</name>
    <dbReference type="NCBI Taxonomy" id="78410"/>
    <lineage>
        <taxon>Eukaryota</taxon>
        <taxon>Fungi</taxon>
        <taxon>Dikarya</taxon>
        <taxon>Ascomycota</taxon>
        <taxon>Pezizomycotina</taxon>
        <taxon>Sordariomycetes</taxon>
        <taxon>Hypocreomycetidae</taxon>
        <taxon>Hypocreales</taxon>
        <taxon>Nectriaceae</taxon>
        <taxon>Neonectria</taxon>
    </lineage>
</organism>
<dbReference type="Proteomes" id="UP000050424">
    <property type="component" value="Unassembled WGS sequence"/>
</dbReference>
<dbReference type="STRING" id="78410.A0A0P7BL31"/>
<evidence type="ECO:0000313" key="3">
    <source>
        <dbReference type="Proteomes" id="UP000050424"/>
    </source>
</evidence>
<gene>
    <name evidence="2" type="ORF">AK830_g5449</name>
</gene>
<sequence length="683" mass="75681">MPSSLPVVYDGVRQPLVDFGGLMLKNVLPIAKRRADFRDIFDSITGILVLACIHDAQKPDLEQYLLWCATVELGLTKSRRHDLLESSNTPTEWEVVRQIMEHFKMLYLPFPVRTFCEAKATFYLSRSIRGDKLHIGHVIETAASSELWTPAVLLSVQNSGFALEHAQKALDDFVHRDDVFCDEFTSAVILQSSPGIDIAAVAARFAESHRLQAVYANEPALTHDSLPQGPYFIHGKSIHQAWKLYEDDLDAFVVPVIADDVVSPTSFSVLQAVSHQGTFKSIAVPSRLYSNPSEEKPLGGVRVSIKDNYDLKGIRTTMMNRAYNELYPPRTSSADYVTKLTQLGAVIVGKAKMSAFASAEELTDQWVDYHCPFNPRGDTYQTPSCSSTGAGASLAGYTWLDHSIGSDSEFVHCPSTAILLTFTKHPAVYVIHQPSTAFSASGPRMVLPPDKASSRAATMTEVFITVVEKFLGVKRTPISITDTWASNPLEEAGGKTLLEYLEMSAVWPMYYDTYHTFDDFRRDYLEKFGKPACVGPYMGKRWGLAVPFTEEEREQGVAEMKDTITDAVMMMPFGAAAPKYRDDANNLLSIVGSFSVFYLPPVLQLPTLIVPVGQKPYDSRISGLKEYRPIVSSFVGAHGSDILLLNLAEAVLKSANWPTEVKTGREAFTVGDNVRNVLQEDVE</sequence>
<feature type="domain" description="Amidase" evidence="1">
    <location>
        <begin position="293"/>
        <end position="407"/>
    </location>
</feature>
<dbReference type="PANTHER" id="PTHR46310">
    <property type="entry name" value="AMIDASE 1"/>
    <property type="match status" value="1"/>
</dbReference>
<dbReference type="InterPro" id="IPR036928">
    <property type="entry name" value="AS_sf"/>
</dbReference>
<accession>A0A0P7BL31</accession>
<dbReference type="Gene3D" id="3.90.1300.10">
    <property type="entry name" value="Amidase signature (AS) domain"/>
    <property type="match status" value="2"/>
</dbReference>
<dbReference type="Pfam" id="PF01425">
    <property type="entry name" value="Amidase"/>
    <property type="match status" value="1"/>
</dbReference>
<name>A0A0P7BL31_9HYPO</name>